<dbReference type="AlphaFoldDB" id="A0A2H3EAP8"/>
<proteinExistence type="predicted"/>
<protein>
    <submittedName>
        <fullName evidence="2">Uncharacterized protein</fullName>
    </submittedName>
</protein>
<keyword evidence="3" id="KW-1185">Reference proteome</keyword>
<organism evidence="2 3">
    <name type="scientific">Armillaria gallica</name>
    <name type="common">Bulbous honey fungus</name>
    <name type="synonym">Armillaria bulbosa</name>
    <dbReference type="NCBI Taxonomy" id="47427"/>
    <lineage>
        <taxon>Eukaryota</taxon>
        <taxon>Fungi</taxon>
        <taxon>Dikarya</taxon>
        <taxon>Basidiomycota</taxon>
        <taxon>Agaricomycotina</taxon>
        <taxon>Agaricomycetes</taxon>
        <taxon>Agaricomycetidae</taxon>
        <taxon>Agaricales</taxon>
        <taxon>Marasmiineae</taxon>
        <taxon>Physalacriaceae</taxon>
        <taxon>Armillaria</taxon>
    </lineage>
</organism>
<dbReference type="EMBL" id="KZ293644">
    <property type="protein sequence ID" value="PBL04520.1"/>
    <property type="molecule type" value="Genomic_DNA"/>
</dbReference>
<evidence type="ECO:0000313" key="2">
    <source>
        <dbReference type="EMBL" id="PBL04520.1"/>
    </source>
</evidence>
<dbReference type="InParanoid" id="A0A2H3EAP8"/>
<evidence type="ECO:0000256" key="1">
    <source>
        <dbReference type="SAM" id="MobiDB-lite"/>
    </source>
</evidence>
<feature type="region of interest" description="Disordered" evidence="1">
    <location>
        <begin position="73"/>
        <end position="102"/>
    </location>
</feature>
<gene>
    <name evidence="2" type="ORF">ARMGADRAFT_1005049</name>
</gene>
<sequence length="106" mass="11714">MHFNIFQHLRAISTSIRGGSSSVSMSGQGYVSSALARHFIEYFIDMSLVDARIILVQALINLEGENPISPVGIEDQLTPVGSRPNQEDGPRKGRQCQETSMISFYI</sequence>
<dbReference type="OrthoDB" id="10500534at2759"/>
<name>A0A2H3EAP8_ARMGA</name>
<accession>A0A2H3EAP8</accession>
<dbReference type="Proteomes" id="UP000217790">
    <property type="component" value="Unassembled WGS sequence"/>
</dbReference>
<reference evidence="3" key="1">
    <citation type="journal article" date="2017" name="Nat. Ecol. Evol.">
        <title>Genome expansion and lineage-specific genetic innovations in the forest pathogenic fungi Armillaria.</title>
        <authorList>
            <person name="Sipos G."/>
            <person name="Prasanna A.N."/>
            <person name="Walter M.C."/>
            <person name="O'Connor E."/>
            <person name="Balint B."/>
            <person name="Krizsan K."/>
            <person name="Kiss B."/>
            <person name="Hess J."/>
            <person name="Varga T."/>
            <person name="Slot J."/>
            <person name="Riley R."/>
            <person name="Boka B."/>
            <person name="Rigling D."/>
            <person name="Barry K."/>
            <person name="Lee J."/>
            <person name="Mihaltcheva S."/>
            <person name="LaButti K."/>
            <person name="Lipzen A."/>
            <person name="Waldron R."/>
            <person name="Moloney N.M."/>
            <person name="Sperisen C."/>
            <person name="Kredics L."/>
            <person name="Vagvoelgyi C."/>
            <person name="Patrignani A."/>
            <person name="Fitzpatrick D."/>
            <person name="Nagy I."/>
            <person name="Doyle S."/>
            <person name="Anderson J.B."/>
            <person name="Grigoriev I.V."/>
            <person name="Gueldener U."/>
            <person name="Muensterkoetter M."/>
            <person name="Nagy L.G."/>
        </authorList>
    </citation>
    <scope>NUCLEOTIDE SEQUENCE [LARGE SCALE GENOMIC DNA]</scope>
    <source>
        <strain evidence="3">Ar21-2</strain>
    </source>
</reference>
<evidence type="ECO:0000313" key="3">
    <source>
        <dbReference type="Proteomes" id="UP000217790"/>
    </source>
</evidence>